<name>A0A1G1WBV4_9BACT</name>
<dbReference type="InterPro" id="IPR036265">
    <property type="entry name" value="HIT-like_sf"/>
</dbReference>
<dbReference type="Proteomes" id="UP000178162">
    <property type="component" value="Unassembled WGS sequence"/>
</dbReference>
<dbReference type="Gene3D" id="3.30.428.10">
    <property type="entry name" value="HIT-like"/>
    <property type="match status" value="3"/>
</dbReference>
<proteinExistence type="predicted"/>
<sequence>MTKIEVGFEFRQNPVNRKWVIIAPKRSLRPNIEGGLEPACPFCPGRESWTPKEVFRIGHDGKEDSHWEIRVVPNKFPFAPIHEIITHSPDHDGSLFTYNHEQIKRIFRVYKMRFCEYEKKGQVYIFHNHGPGAAESLPHDHTQLAVIPPNITLDIPIMGEVENQFKDSRHFILSCPNTSEWPYEVWIIPKNRGRTYGEITEEEIDNLAAVYQETLVKMQNFFGVDFSFNHYIYPGGDWYLRLIPRVKVPGGFELGTGVFVNTVDPKTAAKQLSE</sequence>
<dbReference type="SUPFAM" id="SSF54197">
    <property type="entry name" value="HIT-like"/>
    <property type="match status" value="2"/>
</dbReference>
<dbReference type="InterPro" id="IPR053177">
    <property type="entry name" value="ADP-glucose_phosphorylase"/>
</dbReference>
<evidence type="ECO:0000313" key="2">
    <source>
        <dbReference type="Proteomes" id="UP000178162"/>
    </source>
</evidence>
<dbReference type="PANTHER" id="PTHR42763:SF2">
    <property type="entry name" value="ADP-GLUCOSE PHOSPHORYLASE"/>
    <property type="match status" value="1"/>
</dbReference>
<gene>
    <name evidence="1" type="ORF">A2134_00590</name>
</gene>
<dbReference type="PANTHER" id="PTHR42763">
    <property type="entry name" value="ADP-GLUCOSE PHOSPHORYLASE"/>
    <property type="match status" value="1"/>
</dbReference>
<protein>
    <recommendedName>
        <fullName evidence="3">Galactose-1-phosphate uridyl transferase N-terminal domain-containing protein</fullName>
    </recommendedName>
</protein>
<comment type="caution">
    <text evidence="1">The sequence shown here is derived from an EMBL/GenBank/DDBJ whole genome shotgun (WGS) entry which is preliminary data.</text>
</comment>
<organism evidence="1 2">
    <name type="scientific">Candidatus Woykebacteria bacterium RBG_16_39_9b</name>
    <dbReference type="NCBI Taxonomy" id="1802595"/>
    <lineage>
        <taxon>Bacteria</taxon>
        <taxon>Candidatus Woykeibacteriota</taxon>
    </lineage>
</organism>
<evidence type="ECO:0008006" key="3">
    <source>
        <dbReference type="Google" id="ProtNLM"/>
    </source>
</evidence>
<dbReference type="STRING" id="1802595.A2134_00590"/>
<dbReference type="EMBL" id="MHCR01000022">
    <property type="protein sequence ID" value="OGY25179.1"/>
    <property type="molecule type" value="Genomic_DNA"/>
</dbReference>
<evidence type="ECO:0000313" key="1">
    <source>
        <dbReference type="EMBL" id="OGY25179.1"/>
    </source>
</evidence>
<reference evidence="1 2" key="1">
    <citation type="journal article" date="2016" name="Nat. Commun.">
        <title>Thousands of microbial genomes shed light on interconnected biogeochemical processes in an aquifer system.</title>
        <authorList>
            <person name="Anantharaman K."/>
            <person name="Brown C.T."/>
            <person name="Hug L.A."/>
            <person name="Sharon I."/>
            <person name="Castelle C.J."/>
            <person name="Probst A.J."/>
            <person name="Thomas B.C."/>
            <person name="Singh A."/>
            <person name="Wilkins M.J."/>
            <person name="Karaoz U."/>
            <person name="Brodie E.L."/>
            <person name="Williams K.H."/>
            <person name="Hubbard S.S."/>
            <person name="Banfield J.F."/>
        </authorList>
    </citation>
    <scope>NUCLEOTIDE SEQUENCE [LARGE SCALE GENOMIC DNA]</scope>
</reference>
<dbReference type="AlphaFoldDB" id="A0A1G1WBV4"/>
<accession>A0A1G1WBV4</accession>